<evidence type="ECO:0000313" key="2">
    <source>
        <dbReference type="Proteomes" id="UP000582974"/>
    </source>
</evidence>
<comment type="caution">
    <text evidence="1">The sequence shown here is derived from an EMBL/GenBank/DDBJ whole genome shotgun (WGS) entry which is preliminary data.</text>
</comment>
<dbReference type="Proteomes" id="UP000582974">
    <property type="component" value="Unassembled WGS sequence"/>
</dbReference>
<dbReference type="AlphaFoldDB" id="A0A838ABJ8"/>
<evidence type="ECO:0000313" key="1">
    <source>
        <dbReference type="EMBL" id="MBA0126614.1"/>
    </source>
</evidence>
<reference evidence="1 2" key="1">
    <citation type="submission" date="2020-07" db="EMBL/GenBank/DDBJ databases">
        <title>Genome of Haloechinothrix sp.</title>
        <authorList>
            <person name="Tang S.-K."/>
            <person name="Yang L."/>
            <person name="Zhu W.-Y."/>
        </authorList>
    </citation>
    <scope>NUCLEOTIDE SEQUENCE [LARGE SCALE GENOMIC DNA]</scope>
    <source>
        <strain evidence="1 2">YIM 98757</strain>
    </source>
</reference>
<protein>
    <recommendedName>
        <fullName evidence="3">Antitoxin</fullName>
    </recommendedName>
</protein>
<accession>A0A838ABJ8</accession>
<proteinExistence type="predicted"/>
<dbReference type="EMBL" id="JACCKD010000004">
    <property type="protein sequence ID" value="MBA0126614.1"/>
    <property type="molecule type" value="Genomic_DNA"/>
</dbReference>
<organism evidence="1 2">
    <name type="scientific">Haloechinothrix aidingensis</name>
    <dbReference type="NCBI Taxonomy" id="2752311"/>
    <lineage>
        <taxon>Bacteria</taxon>
        <taxon>Bacillati</taxon>
        <taxon>Actinomycetota</taxon>
        <taxon>Actinomycetes</taxon>
        <taxon>Pseudonocardiales</taxon>
        <taxon>Pseudonocardiaceae</taxon>
        <taxon>Haloechinothrix</taxon>
    </lineage>
</organism>
<evidence type="ECO:0008006" key="3">
    <source>
        <dbReference type="Google" id="ProtNLM"/>
    </source>
</evidence>
<sequence length="85" mass="9065">MRTTVDLSPELLRAAKAEAAARGETLKEFLARAVTHELGNPAVPAYRPRVQLPLVRSSKPGSVDLTNEGIEAIFAAEDAEKHGSA</sequence>
<name>A0A838ABJ8_9PSEU</name>
<gene>
    <name evidence="1" type="ORF">H0B56_13765</name>
</gene>
<keyword evidence="2" id="KW-1185">Reference proteome</keyword>
<dbReference type="RefSeq" id="WP_180893422.1">
    <property type="nucleotide sequence ID" value="NZ_JACCKD010000004.1"/>
</dbReference>